<feature type="non-terminal residue" evidence="1">
    <location>
        <position position="1"/>
    </location>
</feature>
<dbReference type="AlphaFoldDB" id="A0AA88L042"/>
<evidence type="ECO:0000313" key="1">
    <source>
        <dbReference type="EMBL" id="KAK2714028.1"/>
    </source>
</evidence>
<proteinExistence type="predicted"/>
<organism evidence="1 2">
    <name type="scientific">Artemia franciscana</name>
    <name type="common">Brine shrimp</name>
    <name type="synonym">Artemia sanfranciscana</name>
    <dbReference type="NCBI Taxonomy" id="6661"/>
    <lineage>
        <taxon>Eukaryota</taxon>
        <taxon>Metazoa</taxon>
        <taxon>Ecdysozoa</taxon>
        <taxon>Arthropoda</taxon>
        <taxon>Crustacea</taxon>
        <taxon>Branchiopoda</taxon>
        <taxon>Anostraca</taxon>
        <taxon>Artemiidae</taxon>
        <taxon>Artemia</taxon>
    </lineage>
</organism>
<comment type="caution">
    <text evidence="1">The sequence shown here is derived from an EMBL/GenBank/DDBJ whole genome shotgun (WGS) entry which is preliminary data.</text>
</comment>
<evidence type="ECO:0000313" key="2">
    <source>
        <dbReference type="Proteomes" id="UP001187531"/>
    </source>
</evidence>
<dbReference type="EMBL" id="JAVRJZ010000013">
    <property type="protein sequence ID" value="KAK2714028.1"/>
    <property type="molecule type" value="Genomic_DNA"/>
</dbReference>
<accession>A0AA88L042</accession>
<name>A0AA88L042_ARTSF</name>
<reference evidence="1" key="1">
    <citation type="submission" date="2023-07" db="EMBL/GenBank/DDBJ databases">
        <title>Chromosome-level genome assembly of Artemia franciscana.</title>
        <authorList>
            <person name="Jo E."/>
        </authorList>
    </citation>
    <scope>NUCLEOTIDE SEQUENCE</scope>
    <source>
        <tissue evidence="1">Whole body</tissue>
    </source>
</reference>
<protein>
    <submittedName>
        <fullName evidence="1">Uncharacterized protein</fullName>
    </submittedName>
</protein>
<keyword evidence="2" id="KW-1185">Reference proteome</keyword>
<feature type="non-terminal residue" evidence="1">
    <location>
        <position position="50"/>
    </location>
</feature>
<sequence>PKKSWIPPLFAVNSKATADESLQKTYKIETANKRTADVIEALIGYCFVTM</sequence>
<gene>
    <name evidence="1" type="ORF">QYM36_008582</name>
</gene>
<dbReference type="Proteomes" id="UP001187531">
    <property type="component" value="Unassembled WGS sequence"/>
</dbReference>